<gene>
    <name evidence="2" type="ORF">AAEO58_01585</name>
</gene>
<dbReference type="InterPro" id="IPR036761">
    <property type="entry name" value="TTHA0802/YceI-like_sf"/>
</dbReference>
<accession>A0ABU9I2S6</accession>
<name>A0ABU9I2S6_9FLAO</name>
<protein>
    <submittedName>
        <fullName evidence="2">YceI family protein</fullName>
    </submittedName>
</protein>
<organism evidence="2 3">
    <name type="scientific">Flavobacterium helocola</name>
    <dbReference type="NCBI Taxonomy" id="3139139"/>
    <lineage>
        <taxon>Bacteria</taxon>
        <taxon>Pseudomonadati</taxon>
        <taxon>Bacteroidota</taxon>
        <taxon>Flavobacteriia</taxon>
        <taxon>Flavobacteriales</taxon>
        <taxon>Flavobacteriaceae</taxon>
        <taxon>Flavobacterium</taxon>
    </lineage>
</organism>
<dbReference type="Pfam" id="PF04264">
    <property type="entry name" value="YceI"/>
    <property type="match status" value="1"/>
</dbReference>
<dbReference type="EMBL" id="JBBYHT010000001">
    <property type="protein sequence ID" value="MEL1246724.1"/>
    <property type="molecule type" value="Genomic_DNA"/>
</dbReference>
<dbReference type="RefSeq" id="WP_341681366.1">
    <property type="nucleotide sequence ID" value="NZ_JBBYHT010000001.1"/>
</dbReference>
<dbReference type="Gene3D" id="2.40.128.110">
    <property type="entry name" value="Lipid/polyisoprenoid-binding, YceI-like"/>
    <property type="match status" value="1"/>
</dbReference>
<keyword evidence="3" id="KW-1185">Reference proteome</keyword>
<proteinExistence type="predicted"/>
<dbReference type="Proteomes" id="UP001393056">
    <property type="component" value="Unassembled WGS sequence"/>
</dbReference>
<evidence type="ECO:0000313" key="2">
    <source>
        <dbReference type="EMBL" id="MEL1246724.1"/>
    </source>
</evidence>
<dbReference type="SUPFAM" id="SSF101874">
    <property type="entry name" value="YceI-like"/>
    <property type="match status" value="1"/>
</dbReference>
<comment type="caution">
    <text evidence="2">The sequence shown here is derived from an EMBL/GenBank/DDBJ whole genome shotgun (WGS) entry which is preliminary data.</text>
</comment>
<evidence type="ECO:0000313" key="3">
    <source>
        <dbReference type="Proteomes" id="UP001393056"/>
    </source>
</evidence>
<feature type="domain" description="Lipid/polyisoprenoid-binding YceI-like" evidence="1">
    <location>
        <begin position="29"/>
        <end position="181"/>
    </location>
</feature>
<dbReference type="InterPro" id="IPR007372">
    <property type="entry name" value="Lipid/polyisoprenoid-bd_YceI"/>
</dbReference>
<evidence type="ECO:0000259" key="1">
    <source>
        <dbReference type="Pfam" id="PF04264"/>
    </source>
</evidence>
<sequence length="186" mass="21003">MKAIGIITVLILLSFGFAKNQTKVKITNKSEVTIKGKSNVNSFECKYNSDFIENDLQVSIARNNNKILLEGAKLSIKSTGFDCAHKMITKDFKSILKAEEYPHIVINVKELNAVKENITAKLNVKIAGIEKEYLVPVTYNQTTNNVKGQLKLNIKDFKLKSPKKLLGMVVVNDNVEINFNLFLQYY</sequence>
<reference evidence="2 3" key="1">
    <citation type="submission" date="2024-04" db="EMBL/GenBank/DDBJ databases">
        <title>Flavobacterium sp. DGU41 16S ribosomal RNA gene Genome sequencing and assembly.</title>
        <authorList>
            <person name="Park S."/>
        </authorList>
    </citation>
    <scope>NUCLEOTIDE SEQUENCE [LARGE SCALE GENOMIC DNA]</scope>
    <source>
        <strain evidence="2 3">DGU41</strain>
    </source>
</reference>